<dbReference type="OrthoDB" id="2796951at2759"/>
<keyword evidence="1" id="KW-1133">Transmembrane helix</keyword>
<keyword evidence="2" id="KW-0732">Signal</keyword>
<dbReference type="Gene3D" id="3.20.20.80">
    <property type="entry name" value="Glycosidases"/>
    <property type="match status" value="1"/>
</dbReference>
<dbReference type="InterPro" id="IPR052974">
    <property type="entry name" value="GH79_Enzymes"/>
</dbReference>
<dbReference type="Proteomes" id="UP000313359">
    <property type="component" value="Unassembled WGS sequence"/>
</dbReference>
<evidence type="ECO:0000313" key="4">
    <source>
        <dbReference type="EMBL" id="RPD55155.1"/>
    </source>
</evidence>
<dbReference type="GO" id="GO:0016787">
    <property type="term" value="F:hydrolase activity"/>
    <property type="evidence" value="ECO:0007669"/>
    <property type="project" value="UniProtKB-KW"/>
</dbReference>
<dbReference type="Pfam" id="PF16862">
    <property type="entry name" value="Glyco_hydro_79C"/>
    <property type="match status" value="1"/>
</dbReference>
<gene>
    <name evidence="4" type="ORF">L227DRAFT_314884</name>
</gene>
<accession>A0A5C2RWI8</accession>
<dbReference type="EMBL" id="ML122298">
    <property type="protein sequence ID" value="RPD55155.1"/>
    <property type="molecule type" value="Genomic_DNA"/>
</dbReference>
<evidence type="ECO:0000256" key="1">
    <source>
        <dbReference type="SAM" id="Phobius"/>
    </source>
</evidence>
<organism evidence="4 5">
    <name type="scientific">Lentinus tigrinus ALCF2SS1-6</name>
    <dbReference type="NCBI Taxonomy" id="1328759"/>
    <lineage>
        <taxon>Eukaryota</taxon>
        <taxon>Fungi</taxon>
        <taxon>Dikarya</taxon>
        <taxon>Basidiomycota</taxon>
        <taxon>Agaricomycotina</taxon>
        <taxon>Agaricomycetes</taxon>
        <taxon>Polyporales</taxon>
        <taxon>Polyporaceae</taxon>
        <taxon>Lentinus</taxon>
    </lineage>
</organism>
<reference evidence="4" key="1">
    <citation type="journal article" date="2018" name="Genome Biol. Evol.">
        <title>Genomics and development of Lentinus tigrinus, a white-rot wood-decaying mushroom with dimorphic fruiting bodies.</title>
        <authorList>
            <person name="Wu B."/>
            <person name="Xu Z."/>
            <person name="Knudson A."/>
            <person name="Carlson A."/>
            <person name="Chen N."/>
            <person name="Kovaka S."/>
            <person name="LaButti K."/>
            <person name="Lipzen A."/>
            <person name="Pennachio C."/>
            <person name="Riley R."/>
            <person name="Schakwitz W."/>
            <person name="Umezawa K."/>
            <person name="Ohm R.A."/>
            <person name="Grigoriev I.V."/>
            <person name="Nagy L.G."/>
            <person name="Gibbons J."/>
            <person name="Hibbett D."/>
        </authorList>
    </citation>
    <scope>NUCLEOTIDE SEQUENCE [LARGE SCALE GENOMIC DNA]</scope>
    <source>
        <strain evidence="4">ALCF2SS1-6</strain>
    </source>
</reference>
<name>A0A5C2RWI8_9APHY</name>
<keyword evidence="1" id="KW-0472">Membrane</keyword>
<keyword evidence="1" id="KW-0812">Transmembrane</keyword>
<keyword evidence="5" id="KW-1185">Reference proteome</keyword>
<dbReference type="InterPro" id="IPR017853">
    <property type="entry name" value="GH"/>
</dbReference>
<dbReference type="PANTHER" id="PTHR36183">
    <property type="entry name" value="BETA-GLUCURONIDASE"/>
    <property type="match status" value="1"/>
</dbReference>
<feature type="signal peptide" evidence="2">
    <location>
        <begin position="1"/>
        <end position="24"/>
    </location>
</feature>
<dbReference type="InterPro" id="IPR031728">
    <property type="entry name" value="GlcAase_C"/>
</dbReference>
<evidence type="ECO:0000256" key="2">
    <source>
        <dbReference type="SAM" id="SignalP"/>
    </source>
</evidence>
<proteinExistence type="predicted"/>
<feature type="domain" description="Beta-glucuronidase C-terminal" evidence="3">
    <location>
        <begin position="421"/>
        <end position="527"/>
    </location>
</feature>
<protein>
    <submittedName>
        <fullName evidence="4">Glycoside hydrolase family 79 protein</fullName>
    </submittedName>
</protein>
<evidence type="ECO:0000259" key="3">
    <source>
        <dbReference type="Pfam" id="PF16862"/>
    </source>
</evidence>
<feature type="transmembrane region" description="Helical" evidence="1">
    <location>
        <begin position="551"/>
        <end position="573"/>
    </location>
</feature>
<dbReference type="PANTHER" id="PTHR36183:SF2">
    <property type="entry name" value="BETA-GLUCURONIDASE C-TERMINAL DOMAIN-CONTAINING PROTEIN"/>
    <property type="match status" value="1"/>
</dbReference>
<dbReference type="AlphaFoldDB" id="A0A5C2RWI8"/>
<evidence type="ECO:0000313" key="5">
    <source>
        <dbReference type="Proteomes" id="UP000313359"/>
    </source>
</evidence>
<keyword evidence="4" id="KW-0378">Hydrolase</keyword>
<feature type="chain" id="PRO_5022742893" evidence="2">
    <location>
        <begin position="25"/>
        <end position="600"/>
    </location>
</feature>
<sequence length="600" mass="64376">MRHPSAHLLAALVVLNLVGCYVSAVNVSIPIDAPADSEPLAPTLVSFSLEQDRWPEWTGVEARNDFTYNALMNYAALTGQPPDIRVGANSEDHTVWSPTETLNDDVYPPPNAITPYPEATRITVGNDYYQLSRYLPRGTHMVWGVNLGANNATNAVNMANAIAASFQSPDVKTADIVLDRIEVGNEPDLYTHNGLRPKNWTVNDYVREWTASAGPVVEALGISGRNGPITLQGLAFANQGFTPRKVYDLSILDSAPGRAISVVSQHHYQAHFCKGGNFSLVSFMNKTSVRSNLSIFDEDIAATRARGLGYILGETNSIACHGAPGVSNSAGSALWAIDYILRAATRGISQTFFHQGIGYKYNFIQPVPLNRSVIDGSVLNPPLPAQLMPSYYGGLVVNTLIGSSGSAKVVELTVNGTNVSGYAAFEQGVLVRAVFVNLHAWLKNNSGDRPSVHIDLDLGGGASDVAYFSNRPVFARRLVLHHADDTANLTWAGQSYETADVLPKGSVAEERVTLAVGLDLRASEAVLVDFQVTAPVSASSTGSSRSGRGKYIAAGVVSGVAVAFFAAVSMYYARRRMTRKQKLSPSTSVATSVIDIQEKS</sequence>
<dbReference type="SUPFAM" id="SSF51445">
    <property type="entry name" value="(Trans)glycosidases"/>
    <property type="match status" value="1"/>
</dbReference>